<dbReference type="InterPro" id="IPR002347">
    <property type="entry name" value="SDR_fam"/>
</dbReference>
<dbReference type="Pfam" id="PF13561">
    <property type="entry name" value="adh_short_C2"/>
    <property type="match status" value="1"/>
</dbReference>
<dbReference type="AlphaFoldDB" id="A0A0G4IND0"/>
<dbReference type="Proteomes" id="UP000039324">
    <property type="component" value="Unassembled WGS sequence"/>
</dbReference>
<dbReference type="STRING" id="37360.A0A0G4IND0"/>
<dbReference type="InterPro" id="IPR020904">
    <property type="entry name" value="Sc_DH/Rdtase_CS"/>
</dbReference>
<comment type="similarity">
    <text evidence="1">Belongs to the short-chain dehydrogenases/reductases (SDR) family.</text>
</comment>
<accession>A0A0G4IND0</accession>
<name>A0A0G4IND0_PLABS</name>
<dbReference type="PANTHER" id="PTHR43618:SF17">
    <property type="entry name" value="RHAMNOLIPIDS BIOSYNTHESIS 3-OXOACYL-[ACYL-CARRIER-PROTEIN] REDUCTASE"/>
    <property type="match status" value="1"/>
</dbReference>
<dbReference type="FunFam" id="3.40.50.720:FF:000084">
    <property type="entry name" value="Short-chain dehydrogenase reductase"/>
    <property type="match status" value="1"/>
</dbReference>
<gene>
    <name evidence="4" type="ORF">PBRA_005296</name>
</gene>
<dbReference type="EMBL" id="CDSF01000076">
    <property type="protein sequence ID" value="CEO96692.1"/>
    <property type="molecule type" value="Genomic_DNA"/>
</dbReference>
<dbReference type="OrthoDB" id="294295at2759"/>
<dbReference type="Gene3D" id="3.40.50.720">
    <property type="entry name" value="NAD(P)-binding Rossmann-like Domain"/>
    <property type="match status" value="1"/>
</dbReference>
<reference evidence="4 5" key="1">
    <citation type="submission" date="2015-02" db="EMBL/GenBank/DDBJ databases">
        <authorList>
            <person name="Chooi Y.-H."/>
        </authorList>
    </citation>
    <scope>NUCLEOTIDE SEQUENCE [LARGE SCALE GENOMIC DNA]</scope>
    <source>
        <strain evidence="4">E3</strain>
    </source>
</reference>
<evidence type="ECO:0000256" key="1">
    <source>
        <dbReference type="ARBA" id="ARBA00006484"/>
    </source>
</evidence>
<keyword evidence="2" id="KW-0521">NADP</keyword>
<evidence type="ECO:0000313" key="4">
    <source>
        <dbReference type="EMBL" id="CEO96692.1"/>
    </source>
</evidence>
<protein>
    <submittedName>
        <fullName evidence="4">Uncharacterized protein</fullName>
    </submittedName>
</protein>
<dbReference type="PRINTS" id="PR00081">
    <property type="entry name" value="GDHRDH"/>
</dbReference>
<dbReference type="GO" id="GO:0016491">
    <property type="term" value="F:oxidoreductase activity"/>
    <property type="evidence" value="ECO:0007669"/>
    <property type="project" value="UniProtKB-KW"/>
</dbReference>
<keyword evidence="5" id="KW-1185">Reference proteome</keyword>
<dbReference type="PROSITE" id="PS00061">
    <property type="entry name" value="ADH_SHORT"/>
    <property type="match status" value="1"/>
</dbReference>
<keyword evidence="3" id="KW-0560">Oxidoreductase</keyword>
<evidence type="ECO:0000256" key="2">
    <source>
        <dbReference type="ARBA" id="ARBA00022857"/>
    </source>
</evidence>
<dbReference type="OMA" id="EFHSCDV"/>
<dbReference type="PANTHER" id="PTHR43618">
    <property type="entry name" value="7-ALPHA-HYDROXYSTEROID DEHYDROGENASE"/>
    <property type="match status" value="1"/>
</dbReference>
<dbReference type="PRINTS" id="PR00080">
    <property type="entry name" value="SDRFAMILY"/>
</dbReference>
<dbReference type="InterPro" id="IPR036291">
    <property type="entry name" value="NAD(P)-bd_dom_sf"/>
</dbReference>
<dbReference type="SUPFAM" id="SSF51735">
    <property type="entry name" value="NAD(P)-binding Rossmann-fold domains"/>
    <property type="match status" value="1"/>
</dbReference>
<evidence type="ECO:0000256" key="3">
    <source>
        <dbReference type="ARBA" id="ARBA00023002"/>
    </source>
</evidence>
<organism evidence="4 5">
    <name type="scientific">Plasmodiophora brassicae</name>
    <name type="common">Clubroot disease agent</name>
    <dbReference type="NCBI Taxonomy" id="37360"/>
    <lineage>
        <taxon>Eukaryota</taxon>
        <taxon>Sar</taxon>
        <taxon>Rhizaria</taxon>
        <taxon>Endomyxa</taxon>
        <taxon>Phytomyxea</taxon>
        <taxon>Plasmodiophorida</taxon>
        <taxon>Plasmodiophoridae</taxon>
        <taxon>Plasmodiophora</taxon>
    </lineage>
</organism>
<proteinExistence type="inferred from homology"/>
<evidence type="ECO:0000313" key="5">
    <source>
        <dbReference type="Proteomes" id="UP000039324"/>
    </source>
</evidence>
<sequence length="261" mass="27221">MATNLFDVSGKVAVVTGGARGIGAMICESLVANGADVVVVSRKAAGCAQFCDALNGRGHRAKATWVSADLSSDAECKRAADEIAKSHKAVHVLINNSGCNWGAPLDAYPWNAFDKVFRLNVFGVFALTKYLLPLLCNAGGDGDPARVINIGSVNGIAVPHLETYAYSTSKAALHHLTKVLASQLAAKNITVNAVAPGPFETDMMRATLKSNPLIVKGIPLRRLGRADDMAGAVLYLCSRSSAYVTGALLPVDGGALVSPKM</sequence>
<dbReference type="InterPro" id="IPR052178">
    <property type="entry name" value="Sec_Metab_Biosynth_SDR"/>
</dbReference>